<proteinExistence type="inferred from homology"/>
<keyword evidence="1" id="KW-0234">DNA repair</keyword>
<name>A0A167CYK0_METRR</name>
<evidence type="ECO:0000259" key="3">
    <source>
        <dbReference type="SMART" id="SM00382"/>
    </source>
</evidence>
<protein>
    <recommendedName>
        <fullName evidence="1">ATP-dependent DNA helicase</fullName>
        <ecNumber evidence="1">5.6.2.3</ecNumber>
    </recommendedName>
</protein>
<evidence type="ECO:0000313" key="4">
    <source>
        <dbReference type="EMBL" id="OAA41735.1"/>
    </source>
</evidence>
<dbReference type="Gene3D" id="3.40.50.300">
    <property type="entry name" value="P-loop containing nucleotide triphosphate hydrolases"/>
    <property type="match status" value="1"/>
</dbReference>
<comment type="similarity">
    <text evidence="1">Belongs to the helicase family.</text>
</comment>
<dbReference type="PANTHER" id="PTHR47642">
    <property type="entry name" value="ATP-DEPENDENT DNA HELICASE"/>
    <property type="match status" value="1"/>
</dbReference>
<evidence type="ECO:0000256" key="2">
    <source>
        <dbReference type="SAM" id="MobiDB-lite"/>
    </source>
</evidence>
<reference evidence="4 5" key="1">
    <citation type="journal article" date="2016" name="Genome Biol. Evol.">
        <title>Divergent and convergent evolution of fungal pathogenicity.</title>
        <authorList>
            <person name="Shang Y."/>
            <person name="Xiao G."/>
            <person name="Zheng P."/>
            <person name="Cen K."/>
            <person name="Zhan S."/>
            <person name="Wang C."/>
        </authorList>
    </citation>
    <scope>NUCLEOTIDE SEQUENCE [LARGE SCALE GENOMIC DNA]</scope>
    <source>
        <strain evidence="4 5">RCEF 4871</strain>
    </source>
</reference>
<dbReference type="GO" id="GO:0016887">
    <property type="term" value="F:ATP hydrolysis activity"/>
    <property type="evidence" value="ECO:0007669"/>
    <property type="project" value="RHEA"/>
</dbReference>
<dbReference type="GO" id="GO:0005524">
    <property type="term" value="F:ATP binding"/>
    <property type="evidence" value="ECO:0007669"/>
    <property type="project" value="UniProtKB-KW"/>
</dbReference>
<dbReference type="InterPro" id="IPR051055">
    <property type="entry name" value="PIF1_helicase"/>
</dbReference>
<keyword evidence="1" id="KW-0233">DNA recombination</keyword>
<dbReference type="InterPro" id="IPR027417">
    <property type="entry name" value="P-loop_NTPase"/>
</dbReference>
<keyword evidence="1" id="KW-0227">DNA damage</keyword>
<keyword evidence="1" id="KW-0067">ATP-binding</keyword>
<dbReference type="GO" id="GO:0006281">
    <property type="term" value="P:DNA repair"/>
    <property type="evidence" value="ECO:0007669"/>
    <property type="project" value="UniProtKB-KW"/>
</dbReference>
<dbReference type="OMA" id="CGNEMEE"/>
<dbReference type="InterPro" id="IPR010285">
    <property type="entry name" value="DNA_helicase_pif1-like_DEAD"/>
</dbReference>
<dbReference type="AlphaFoldDB" id="A0A167CYK0"/>
<keyword evidence="5" id="KW-1185">Reference proteome</keyword>
<evidence type="ECO:0000313" key="5">
    <source>
        <dbReference type="Proteomes" id="UP000243498"/>
    </source>
</evidence>
<organism evidence="4 5">
    <name type="scientific">Metarhizium rileyi (strain RCEF 4871)</name>
    <name type="common">Nomuraea rileyi</name>
    <dbReference type="NCBI Taxonomy" id="1649241"/>
    <lineage>
        <taxon>Eukaryota</taxon>
        <taxon>Fungi</taxon>
        <taxon>Dikarya</taxon>
        <taxon>Ascomycota</taxon>
        <taxon>Pezizomycotina</taxon>
        <taxon>Sordariomycetes</taxon>
        <taxon>Hypocreomycetidae</taxon>
        <taxon>Hypocreales</taxon>
        <taxon>Clavicipitaceae</taxon>
        <taxon>Metarhizium</taxon>
    </lineage>
</organism>
<dbReference type="Proteomes" id="UP000243498">
    <property type="component" value="Unassembled WGS sequence"/>
</dbReference>
<dbReference type="EMBL" id="AZHC01000015">
    <property type="protein sequence ID" value="OAA41735.1"/>
    <property type="molecule type" value="Genomic_DNA"/>
</dbReference>
<dbReference type="GO" id="GO:0000723">
    <property type="term" value="P:telomere maintenance"/>
    <property type="evidence" value="ECO:0007669"/>
    <property type="project" value="InterPro"/>
</dbReference>
<comment type="cofactor">
    <cofactor evidence="1">
        <name>Mg(2+)</name>
        <dbReference type="ChEBI" id="CHEBI:18420"/>
    </cofactor>
</comment>
<accession>A0A167CYK0</accession>
<dbReference type="SUPFAM" id="SSF52540">
    <property type="entry name" value="P-loop containing nucleoside triphosphate hydrolases"/>
    <property type="match status" value="1"/>
</dbReference>
<dbReference type="SMART" id="SM00382">
    <property type="entry name" value="AAA"/>
    <property type="match status" value="1"/>
</dbReference>
<keyword evidence="1" id="KW-0378">Hydrolase</keyword>
<dbReference type="GO" id="GO:0043139">
    <property type="term" value="F:5'-3' DNA helicase activity"/>
    <property type="evidence" value="ECO:0007669"/>
    <property type="project" value="UniProtKB-EC"/>
</dbReference>
<comment type="catalytic activity">
    <reaction evidence="1">
        <text>ATP + H2O = ADP + phosphate + H(+)</text>
        <dbReference type="Rhea" id="RHEA:13065"/>
        <dbReference type="ChEBI" id="CHEBI:15377"/>
        <dbReference type="ChEBI" id="CHEBI:15378"/>
        <dbReference type="ChEBI" id="CHEBI:30616"/>
        <dbReference type="ChEBI" id="CHEBI:43474"/>
        <dbReference type="ChEBI" id="CHEBI:456216"/>
        <dbReference type="EC" id="5.6.2.3"/>
    </reaction>
</comment>
<comment type="caution">
    <text evidence="4">The sequence shown here is derived from an EMBL/GenBank/DDBJ whole genome shotgun (WGS) entry which is preliminary data.</text>
</comment>
<evidence type="ECO:0000256" key="1">
    <source>
        <dbReference type="RuleBase" id="RU363044"/>
    </source>
</evidence>
<dbReference type="PANTHER" id="PTHR47642:SF5">
    <property type="entry name" value="ATP-DEPENDENT DNA HELICASE"/>
    <property type="match status" value="1"/>
</dbReference>
<dbReference type="InterPro" id="IPR003593">
    <property type="entry name" value="AAA+_ATPase"/>
</dbReference>
<sequence>MASVGYQEVAEQNYEGSAPPLVAADSDTDYSLESLESDVALSSREAWNEARNRKVKLQIANANEQDSSAREGQRFDKTEINLCQEQQDLIDLIASGRNVFFTGSAGCGKSTVLKAAVAKLGHMNRTVHVVAPTGRAALQVNGVSTWSYMGWTPDYDKLSTEELVESAFRKHVRRRLQSTDVLIIDEISMVENHHLERMDVCMKAARQWGQETTLPFGGVQVVVTGDFCQLPPVKPFQHCVVCGNEMEETVEMEDDDFTWAIQGP</sequence>
<dbReference type="OrthoDB" id="432234at2759"/>
<dbReference type="EC" id="5.6.2.3" evidence="1"/>
<dbReference type="Pfam" id="PF05970">
    <property type="entry name" value="PIF1"/>
    <property type="match status" value="1"/>
</dbReference>
<gene>
    <name evidence="4" type="ORF">NOR_05243</name>
</gene>
<dbReference type="GO" id="GO:0006310">
    <property type="term" value="P:DNA recombination"/>
    <property type="evidence" value="ECO:0007669"/>
    <property type="project" value="UniProtKB-KW"/>
</dbReference>
<feature type="region of interest" description="Disordered" evidence="2">
    <location>
        <begin position="1"/>
        <end position="22"/>
    </location>
</feature>
<feature type="domain" description="AAA+ ATPase" evidence="3">
    <location>
        <begin position="95"/>
        <end position="251"/>
    </location>
</feature>
<dbReference type="STRING" id="1081105.A0A167CYK0"/>
<keyword evidence="1" id="KW-0547">Nucleotide-binding</keyword>
<keyword evidence="1 4" id="KW-0347">Helicase</keyword>